<dbReference type="Proteomes" id="UP000712281">
    <property type="component" value="Unassembled WGS sequence"/>
</dbReference>
<sequence>MEDSPYRKLFHIRKYGRFSLSEVFHFPGGKGAILGPDLENSIARNRGSFQRGSWEPGFLPAGIQRPVSFLGSGRIQNLSIFAQQFVPYCSISLSNSGNNLCTQVNRSCSFSAGFPQAGHRSSSPAISGSTQAGTTF</sequence>
<gene>
    <name evidence="1" type="ORF">F2Q68_00005068</name>
</gene>
<protein>
    <submittedName>
        <fullName evidence="1">Uncharacterized protein</fullName>
    </submittedName>
</protein>
<name>A0A8S9J968_BRACR</name>
<dbReference type="EMBL" id="QGKW02001660">
    <property type="protein sequence ID" value="KAF2578359.1"/>
    <property type="molecule type" value="Genomic_DNA"/>
</dbReference>
<evidence type="ECO:0000313" key="1">
    <source>
        <dbReference type="EMBL" id="KAF2578359.1"/>
    </source>
</evidence>
<accession>A0A8S9J968</accession>
<evidence type="ECO:0000313" key="2">
    <source>
        <dbReference type="Proteomes" id="UP000712281"/>
    </source>
</evidence>
<comment type="caution">
    <text evidence="1">The sequence shown here is derived from an EMBL/GenBank/DDBJ whole genome shotgun (WGS) entry which is preliminary data.</text>
</comment>
<organism evidence="1 2">
    <name type="scientific">Brassica cretica</name>
    <name type="common">Mustard</name>
    <dbReference type="NCBI Taxonomy" id="69181"/>
    <lineage>
        <taxon>Eukaryota</taxon>
        <taxon>Viridiplantae</taxon>
        <taxon>Streptophyta</taxon>
        <taxon>Embryophyta</taxon>
        <taxon>Tracheophyta</taxon>
        <taxon>Spermatophyta</taxon>
        <taxon>Magnoliopsida</taxon>
        <taxon>eudicotyledons</taxon>
        <taxon>Gunneridae</taxon>
        <taxon>Pentapetalae</taxon>
        <taxon>rosids</taxon>
        <taxon>malvids</taxon>
        <taxon>Brassicales</taxon>
        <taxon>Brassicaceae</taxon>
        <taxon>Brassiceae</taxon>
        <taxon>Brassica</taxon>
    </lineage>
</organism>
<proteinExistence type="predicted"/>
<reference evidence="1" key="1">
    <citation type="submission" date="2019-12" db="EMBL/GenBank/DDBJ databases">
        <title>Genome sequencing and annotation of Brassica cretica.</title>
        <authorList>
            <person name="Studholme D.J."/>
            <person name="Sarris P.F."/>
        </authorList>
    </citation>
    <scope>NUCLEOTIDE SEQUENCE</scope>
    <source>
        <strain evidence="1">PFS-001/15</strain>
        <tissue evidence="1">Leaf</tissue>
    </source>
</reference>
<dbReference type="AlphaFoldDB" id="A0A8S9J968"/>